<feature type="binding site" evidence="13">
    <location>
        <begin position="11"/>
        <end position="14"/>
    </location>
    <ligand>
        <name>NADP(+)</name>
        <dbReference type="ChEBI" id="CHEBI:58349"/>
    </ligand>
</feature>
<dbReference type="GO" id="GO:0009089">
    <property type="term" value="P:lysine biosynthetic process via diaminopimelate"/>
    <property type="evidence" value="ECO:0007669"/>
    <property type="project" value="UniProtKB-UniRule"/>
</dbReference>
<dbReference type="Gene3D" id="3.40.50.720">
    <property type="entry name" value="NAD(P)-binding Rossmann-like Domain"/>
    <property type="match status" value="1"/>
</dbReference>
<feature type="binding site" evidence="13">
    <location>
        <position position="149"/>
    </location>
    <ligand>
        <name>substrate</name>
    </ligand>
</feature>
<evidence type="ECO:0000256" key="3">
    <source>
        <dbReference type="ARBA" id="ARBA00011738"/>
    </source>
</evidence>
<dbReference type="Gene3D" id="3.30.360.10">
    <property type="entry name" value="Dihydrodipicolinate Reductase, domain 2"/>
    <property type="match status" value="1"/>
</dbReference>
<evidence type="ECO:0000259" key="14">
    <source>
        <dbReference type="Pfam" id="PF16654"/>
    </source>
</evidence>
<dbReference type="InterPro" id="IPR032094">
    <property type="entry name" value="Meso-DAP_DH_C"/>
</dbReference>
<dbReference type="SUPFAM" id="SSF51735">
    <property type="entry name" value="NAD(P)-binding Rossmann-fold domains"/>
    <property type="match status" value="1"/>
</dbReference>
<feature type="binding site" evidence="13">
    <location>
        <position position="174"/>
    </location>
    <ligand>
        <name>substrate</name>
    </ligand>
</feature>
<feature type="binding site" evidence="13">
    <location>
        <begin position="70"/>
        <end position="73"/>
    </location>
    <ligand>
        <name>NADP(+)</name>
        <dbReference type="ChEBI" id="CHEBI:58349"/>
    </ligand>
</feature>
<feature type="binding site" evidence="13">
    <location>
        <position position="200"/>
    </location>
    <ligand>
        <name>substrate</name>
    </ligand>
</feature>
<proteinExistence type="inferred from homology"/>
<dbReference type="InterPro" id="IPR010190">
    <property type="entry name" value="Diaminopimelate_DH_Ddh"/>
</dbReference>
<evidence type="ECO:0000256" key="8">
    <source>
        <dbReference type="ARBA" id="ARBA00022915"/>
    </source>
</evidence>
<evidence type="ECO:0000313" key="15">
    <source>
        <dbReference type="EMBL" id="HHY28136.1"/>
    </source>
</evidence>
<dbReference type="GO" id="GO:0019877">
    <property type="term" value="P:diaminopimelate biosynthetic process"/>
    <property type="evidence" value="ECO:0007669"/>
    <property type="project" value="UniProtKB-UniRule"/>
</dbReference>
<comment type="catalytic activity">
    <reaction evidence="11 12">
        <text>meso-2,6-diaminopimelate + NADP(+) + H2O = (S)-2-amino-6-oxoheptanedioate + NH4(+) + NADPH + H(+)</text>
        <dbReference type="Rhea" id="RHEA:13561"/>
        <dbReference type="ChEBI" id="CHEBI:15377"/>
        <dbReference type="ChEBI" id="CHEBI:15378"/>
        <dbReference type="ChEBI" id="CHEBI:28938"/>
        <dbReference type="ChEBI" id="CHEBI:57783"/>
        <dbReference type="ChEBI" id="CHEBI:57791"/>
        <dbReference type="ChEBI" id="CHEBI:58349"/>
        <dbReference type="ChEBI" id="CHEBI:58556"/>
        <dbReference type="EC" id="1.4.1.16"/>
    </reaction>
</comment>
<sequence length="329" mass="36699">MNKIRMGIVGYGNLGQSVELGIHQNEDMELVGVFTRRDPATIKTVTEGVNVFTMDEAKQMTDQIDVMVLCGGSMSDMPVQGPEFAGLFNTVDGYDTHAKIPEYFAAMNKNALDAKKVCIIASGWDPGMFSINRLYAEAILPEGNTYTFWGKGISQGHSDAIRRVKGVKDAKQYTIPKENAIEAVRRGEMPELTTREKHGRECFVVVEEGADKAQIEHEIKTMPNYFADYDTEVHFITEEELEKNHHGLPHGGLVIRHGRTGLNEEHNHVIEYRLDLDSNPNFTANVLVAFARAAYRLNHERVSGAKTVVDIAPAYLSSKSAEELRKTLI</sequence>
<keyword evidence="6 12" id="KW-0028">Amino-acid biosynthesis</keyword>
<evidence type="ECO:0000256" key="7">
    <source>
        <dbReference type="ARBA" id="ARBA00022857"/>
    </source>
</evidence>
<evidence type="ECO:0000313" key="16">
    <source>
        <dbReference type="Proteomes" id="UP000553059"/>
    </source>
</evidence>
<evidence type="ECO:0000256" key="2">
    <source>
        <dbReference type="ARBA" id="ARBA00007442"/>
    </source>
</evidence>
<feature type="binding site" evidence="13">
    <location>
        <position position="279"/>
    </location>
    <ligand>
        <name>substrate</name>
    </ligand>
</feature>
<dbReference type="Pfam" id="PF16654">
    <property type="entry name" value="DAPDH_C"/>
    <property type="match status" value="1"/>
</dbReference>
<keyword evidence="8 12" id="KW-0220">Diaminopimelate biosynthesis</keyword>
<reference evidence="15 16" key="1">
    <citation type="journal article" date="2020" name="Biotechnol. Biofuels">
        <title>New insights from the biogas microbiome by comprehensive genome-resolved metagenomics of nearly 1600 species originating from multiple anaerobic digesters.</title>
        <authorList>
            <person name="Campanaro S."/>
            <person name="Treu L."/>
            <person name="Rodriguez-R L.M."/>
            <person name="Kovalovszki A."/>
            <person name="Ziels R.M."/>
            <person name="Maus I."/>
            <person name="Zhu X."/>
            <person name="Kougias P.G."/>
            <person name="Basile A."/>
            <person name="Luo G."/>
            <person name="Schluter A."/>
            <person name="Konstantinidis K.T."/>
            <person name="Angelidaki I."/>
        </authorList>
    </citation>
    <scope>NUCLEOTIDE SEQUENCE [LARGE SCALE GENOMIC DNA]</scope>
    <source>
        <strain evidence="15">AS05jafATM_4</strain>
    </source>
</reference>
<comment type="function">
    <text evidence="12">Catalyzes the reversible NADPH-dependent reductive amination of L-2-amino-6-oxopimelate, the acyclic form of L-tetrahydrodipicolinate, to generate the meso compound, D,L-2,6-diaminopimelate.</text>
</comment>
<feature type="binding site" evidence="13">
    <location>
        <position position="250"/>
    </location>
    <ligand>
        <name>substrate</name>
    </ligand>
</feature>
<dbReference type="CDD" id="cd02270">
    <property type="entry name" value="meso-DAPDH_N"/>
    <property type="match status" value="1"/>
</dbReference>
<keyword evidence="7 12" id="KW-0521">NADP</keyword>
<comment type="similarity">
    <text evidence="2 12">Belongs to the diaminopimelate dehydrogenase family.</text>
</comment>
<evidence type="ECO:0000256" key="9">
    <source>
        <dbReference type="ARBA" id="ARBA00023002"/>
    </source>
</evidence>
<dbReference type="Proteomes" id="UP000553059">
    <property type="component" value="Unassembled WGS sequence"/>
</dbReference>
<dbReference type="GO" id="GO:0000166">
    <property type="term" value="F:nucleotide binding"/>
    <property type="evidence" value="ECO:0007669"/>
    <property type="project" value="UniProtKB-KW"/>
</dbReference>
<feature type="binding site" evidence="13">
    <location>
        <begin position="122"/>
        <end position="126"/>
    </location>
    <ligand>
        <name>NADP(+)</name>
        <dbReference type="ChEBI" id="CHEBI:58349"/>
    </ligand>
</feature>
<comment type="caution">
    <text evidence="15">The sequence shown here is derived from an EMBL/GenBank/DDBJ whole genome shotgun (WGS) entry which is preliminary data.</text>
</comment>
<evidence type="ECO:0000256" key="11">
    <source>
        <dbReference type="ARBA" id="ARBA00052023"/>
    </source>
</evidence>
<dbReference type="NCBIfam" id="TIGR01921">
    <property type="entry name" value="DAP-DH"/>
    <property type="match status" value="1"/>
</dbReference>
<evidence type="ECO:0000256" key="13">
    <source>
        <dbReference type="PIRSR" id="PIRSR025648-1"/>
    </source>
</evidence>
<dbReference type="SUPFAM" id="SSF55347">
    <property type="entry name" value="Glyceraldehyde-3-phosphate dehydrogenase-like, C-terminal domain"/>
    <property type="match status" value="1"/>
</dbReference>
<evidence type="ECO:0000256" key="12">
    <source>
        <dbReference type="PIRNR" id="PIRNR025648"/>
    </source>
</evidence>
<comment type="subunit">
    <text evidence="3 12">Homodimer.</text>
</comment>
<evidence type="ECO:0000256" key="5">
    <source>
        <dbReference type="ARBA" id="ARBA00021654"/>
    </source>
</evidence>
<keyword evidence="10 12" id="KW-0457">Lysine biosynthesis</keyword>
<keyword evidence="13" id="KW-0547">Nucleotide-binding</keyword>
<evidence type="ECO:0000256" key="10">
    <source>
        <dbReference type="ARBA" id="ARBA00023154"/>
    </source>
</evidence>
<dbReference type="UniPathway" id="UPA00034">
    <property type="reaction ID" value="UER00026"/>
</dbReference>
<protein>
    <recommendedName>
        <fullName evidence="5 12">Meso-diaminopimelate D-dehydrogenase</fullName>
        <shortName evidence="12">DAPDH</shortName>
        <shortName evidence="12">Meso-DAP dehydrogenase</shortName>
        <ecNumber evidence="4 12">1.4.1.16</ecNumber>
    </recommendedName>
</protein>
<name>A0A7C7D7H1_9FIRM</name>
<gene>
    <name evidence="15" type="ORF">GX523_15580</name>
</gene>
<dbReference type="EC" id="1.4.1.16" evidence="4 12"/>
<dbReference type="InterPro" id="IPR036291">
    <property type="entry name" value="NAD(P)-bd_dom_sf"/>
</dbReference>
<dbReference type="EMBL" id="DUTF01000335">
    <property type="protein sequence ID" value="HHY28136.1"/>
    <property type="molecule type" value="Genomic_DNA"/>
</dbReference>
<comment type="pathway">
    <text evidence="1 12">Amino-acid biosynthesis; L-lysine biosynthesis via DAP pathway; DL-2,6-diaminopimelate from (S)-tetrahydrodipicolinate: step 1/1.</text>
</comment>
<evidence type="ECO:0000256" key="4">
    <source>
        <dbReference type="ARBA" id="ARBA00012080"/>
    </source>
</evidence>
<feature type="domain" description="Meso-diaminopimelate D-dehydrogenase C-terminal" evidence="14">
    <location>
        <begin position="123"/>
        <end position="278"/>
    </location>
</feature>
<organism evidence="15 16">
    <name type="scientific">Desulfitobacterium dehalogenans</name>
    <dbReference type="NCBI Taxonomy" id="36854"/>
    <lineage>
        <taxon>Bacteria</taxon>
        <taxon>Bacillati</taxon>
        <taxon>Bacillota</taxon>
        <taxon>Clostridia</taxon>
        <taxon>Eubacteriales</taxon>
        <taxon>Desulfitobacteriaceae</taxon>
        <taxon>Desulfitobacterium</taxon>
    </lineage>
</organism>
<feature type="binding site" evidence="13">
    <location>
        <begin position="35"/>
        <end position="37"/>
    </location>
    <ligand>
        <name>NADP(+)</name>
        <dbReference type="ChEBI" id="CHEBI:58349"/>
    </ligand>
</feature>
<dbReference type="GO" id="GO:0047850">
    <property type="term" value="F:diaminopimelate dehydrogenase activity"/>
    <property type="evidence" value="ECO:0007669"/>
    <property type="project" value="UniProtKB-UniRule"/>
</dbReference>
<dbReference type="PIRSF" id="PIRSF025648">
    <property type="entry name" value="DDH"/>
    <property type="match status" value="1"/>
</dbReference>
<accession>A0A7C7D7H1</accession>
<evidence type="ECO:0000256" key="1">
    <source>
        <dbReference type="ARBA" id="ARBA00004896"/>
    </source>
</evidence>
<keyword evidence="9 12" id="KW-0560">Oxidoreductase</keyword>
<evidence type="ECO:0000256" key="6">
    <source>
        <dbReference type="ARBA" id="ARBA00022605"/>
    </source>
</evidence>
<dbReference type="AlphaFoldDB" id="A0A7C7D7H1"/>